<dbReference type="Pfam" id="PF11305">
    <property type="entry name" value="DUF3107"/>
    <property type="match status" value="1"/>
</dbReference>
<dbReference type="InterPro" id="IPR021456">
    <property type="entry name" value="DUF3107"/>
</dbReference>
<comment type="caution">
    <text evidence="1">The sequence shown here is derived from an EMBL/GenBank/DDBJ whole genome shotgun (WGS) entry which is preliminary data.</text>
</comment>
<sequence>MEVRIGVQNAAREIMLESAQSADEVAALVDAAISAGGTLRLADSTGRTVLVPASVLGYVELGAETERRVGFGIG</sequence>
<accession>A0ABQ6JJP1</accession>
<dbReference type="EMBL" id="BSUZ01000001">
    <property type="protein sequence ID" value="GMA88481.1"/>
    <property type="molecule type" value="Genomic_DNA"/>
</dbReference>
<name>A0ABQ6JJP1_9ACTN</name>
<organism evidence="1 2">
    <name type="scientific">Angustibacter aerolatus</name>
    <dbReference type="NCBI Taxonomy" id="1162965"/>
    <lineage>
        <taxon>Bacteria</taxon>
        <taxon>Bacillati</taxon>
        <taxon>Actinomycetota</taxon>
        <taxon>Actinomycetes</taxon>
        <taxon>Kineosporiales</taxon>
        <taxon>Kineosporiaceae</taxon>
    </lineage>
</organism>
<keyword evidence="1" id="KW-0547">Nucleotide-binding</keyword>
<evidence type="ECO:0000313" key="2">
    <source>
        <dbReference type="Proteomes" id="UP001157017"/>
    </source>
</evidence>
<keyword evidence="2" id="KW-1185">Reference proteome</keyword>
<dbReference type="Proteomes" id="UP001157017">
    <property type="component" value="Unassembled WGS sequence"/>
</dbReference>
<reference evidence="2" key="1">
    <citation type="journal article" date="2019" name="Int. J. Syst. Evol. Microbiol.">
        <title>The Global Catalogue of Microorganisms (GCM) 10K type strain sequencing project: providing services to taxonomists for standard genome sequencing and annotation.</title>
        <authorList>
            <consortium name="The Broad Institute Genomics Platform"/>
            <consortium name="The Broad Institute Genome Sequencing Center for Infectious Disease"/>
            <person name="Wu L."/>
            <person name="Ma J."/>
        </authorList>
    </citation>
    <scope>NUCLEOTIDE SEQUENCE [LARGE SCALE GENOMIC DNA]</scope>
    <source>
        <strain evidence="2">NBRC 108730</strain>
    </source>
</reference>
<evidence type="ECO:0000313" key="1">
    <source>
        <dbReference type="EMBL" id="GMA88481.1"/>
    </source>
</evidence>
<proteinExistence type="predicted"/>
<dbReference type="GO" id="GO:0005524">
    <property type="term" value="F:ATP binding"/>
    <property type="evidence" value="ECO:0007669"/>
    <property type="project" value="UniProtKB-KW"/>
</dbReference>
<keyword evidence="1" id="KW-0067">ATP-binding</keyword>
<protein>
    <submittedName>
        <fullName evidence="1">ATP-binding protein</fullName>
    </submittedName>
</protein>
<gene>
    <name evidence="1" type="ORF">GCM10025868_37310</name>
</gene>